<protein>
    <recommendedName>
        <fullName evidence="2">HECT-type E3 ubiquitin transferase</fullName>
        <ecNumber evidence="2">2.3.2.26</ecNumber>
    </recommendedName>
</protein>
<dbReference type="SUPFAM" id="SSF56204">
    <property type="entry name" value="Hect, E3 ligase catalytic domain"/>
    <property type="match status" value="1"/>
</dbReference>
<evidence type="ECO:0000313" key="7">
    <source>
        <dbReference type="EMBL" id="TDH67972.1"/>
    </source>
</evidence>
<feature type="active site" description="Glycyl thioester intermediate" evidence="5">
    <location>
        <position position="1090"/>
    </location>
</feature>
<gene>
    <name evidence="7" type="ORF">CCR75_004356</name>
</gene>
<dbReference type="Proteomes" id="UP000294530">
    <property type="component" value="Unassembled WGS sequence"/>
</dbReference>
<dbReference type="KEGG" id="blac:94348113"/>
<dbReference type="PANTHER" id="PTHR45700:SF2">
    <property type="entry name" value="UBIQUITIN-PROTEIN LIGASE E3C"/>
    <property type="match status" value="1"/>
</dbReference>
<proteinExistence type="predicted"/>
<dbReference type="GO" id="GO:0000209">
    <property type="term" value="P:protein polyubiquitination"/>
    <property type="evidence" value="ECO:0007669"/>
    <property type="project" value="InterPro"/>
</dbReference>
<dbReference type="Gene3D" id="3.90.1750.10">
    <property type="entry name" value="Hect, E3 ligase catalytic domains"/>
    <property type="match status" value="1"/>
</dbReference>
<keyword evidence="3" id="KW-0808">Transferase</keyword>
<dbReference type="CDD" id="cd00078">
    <property type="entry name" value="HECTc"/>
    <property type="match status" value="1"/>
</dbReference>
<dbReference type="SMART" id="SM00119">
    <property type="entry name" value="HECTc"/>
    <property type="match status" value="1"/>
</dbReference>
<dbReference type="OrthoDB" id="8068875at2759"/>
<feature type="domain" description="HECT" evidence="6">
    <location>
        <begin position="781"/>
        <end position="1122"/>
    </location>
</feature>
<dbReference type="FunFam" id="3.30.2160.10:FF:000002">
    <property type="entry name" value="Putative Ubiquitin-protein ligase E3C"/>
    <property type="match status" value="1"/>
</dbReference>
<dbReference type="EC" id="2.3.2.26" evidence="2"/>
<dbReference type="Pfam" id="PF00632">
    <property type="entry name" value="HECT"/>
    <property type="match status" value="1"/>
</dbReference>
<evidence type="ECO:0000256" key="3">
    <source>
        <dbReference type="ARBA" id="ARBA00022679"/>
    </source>
</evidence>
<reference evidence="7 8" key="1">
    <citation type="journal article" date="2021" name="Genome Biol.">
        <title>AFLAP: assembly-free linkage analysis pipeline using k-mers from genome sequencing data.</title>
        <authorList>
            <person name="Fletcher K."/>
            <person name="Zhang L."/>
            <person name="Gil J."/>
            <person name="Han R."/>
            <person name="Cavanaugh K."/>
            <person name="Michelmore R."/>
        </authorList>
    </citation>
    <scope>NUCLEOTIDE SEQUENCE [LARGE SCALE GENOMIC DNA]</scope>
    <source>
        <strain evidence="7 8">SF5</strain>
    </source>
</reference>
<evidence type="ECO:0000259" key="6">
    <source>
        <dbReference type="PROSITE" id="PS50237"/>
    </source>
</evidence>
<evidence type="ECO:0000256" key="1">
    <source>
        <dbReference type="ARBA" id="ARBA00000885"/>
    </source>
</evidence>
<dbReference type="RefSeq" id="XP_067817471.1">
    <property type="nucleotide sequence ID" value="XM_067962442.1"/>
</dbReference>
<dbReference type="Gene3D" id="3.30.2160.10">
    <property type="entry name" value="Hect, E3 ligase catalytic domain"/>
    <property type="match status" value="1"/>
</dbReference>
<dbReference type="InterPro" id="IPR035983">
    <property type="entry name" value="Hect_E3_ubiquitin_ligase"/>
</dbReference>
<comment type="catalytic activity">
    <reaction evidence="1">
        <text>S-ubiquitinyl-[E2 ubiquitin-conjugating enzyme]-L-cysteine + [acceptor protein]-L-lysine = [E2 ubiquitin-conjugating enzyme]-L-cysteine + N(6)-ubiquitinyl-[acceptor protein]-L-lysine.</text>
        <dbReference type="EC" id="2.3.2.26"/>
    </reaction>
</comment>
<dbReference type="GO" id="GO:0006511">
    <property type="term" value="P:ubiquitin-dependent protein catabolic process"/>
    <property type="evidence" value="ECO:0007669"/>
    <property type="project" value="TreeGrafter"/>
</dbReference>
<dbReference type="EMBL" id="SHOA02000017">
    <property type="protein sequence ID" value="TDH67972.1"/>
    <property type="molecule type" value="Genomic_DNA"/>
</dbReference>
<comment type="caution">
    <text evidence="7">The sequence shown here is derived from an EMBL/GenBank/DDBJ whole genome shotgun (WGS) entry which is preliminary data.</text>
</comment>
<evidence type="ECO:0000313" key="8">
    <source>
        <dbReference type="Proteomes" id="UP000294530"/>
    </source>
</evidence>
<dbReference type="Gene3D" id="3.30.2410.10">
    <property type="entry name" value="Hect, E3 ligase catalytic domain"/>
    <property type="match status" value="1"/>
</dbReference>
<evidence type="ECO:0000256" key="5">
    <source>
        <dbReference type="PROSITE-ProRule" id="PRU00104"/>
    </source>
</evidence>
<dbReference type="FunFam" id="3.30.2410.10:FF:000011">
    <property type="entry name" value="Putative Ubiquitin-protein ligase E3C"/>
    <property type="match status" value="1"/>
</dbReference>
<keyword evidence="4 5" id="KW-0833">Ubl conjugation pathway</keyword>
<sequence>MFDGSFKSARKVNLSGRRKPTAGYSARIASLSSVRKNEVLSGSKEEFLLHNRLAREERQAMKLRATASLRIQAQYRRYKAAEQARIDVFTRLAQQVTQTVASQDIQYNPVPTTQLQLYIRQFLFARAIRNRVGKKTIRRMQDYVVLMLLVNSSRVEDPDSLVNVRKDATWVYQMARMCEIALETLMEDEVKTSVTNVAMAGGNPYVLLLEALIYGRYTSTRDGQIVQSRVLYYISVTARYSVFDAMSACIVQERKDKKARFETDLMVQFIRIASQTLQVSSLLNLSIRENAIRQVFASKMLLTPAAASSQIVHCVAKSVSTNSGLFWASIVQEWCNCSDLSILSWHQRVIVIGNVVELTTLCSFEQTLVTVVSYVLSELIRPSLCHWAFDVKGIEHKDRLLEDEDAMNDPEVLTSPRLFMTSRDLNVDKEIQDGIVALGESEGSVHVQWQLLCHSSFSARCLDILLRRDTAQMHDEKNAVALFCHTLSMILLSTGRSYVLNVAAQFTPPSAAIFALLSSMTVEQFGGTLDGKITDLSLVNRLWMWIKLTLESVRAQRKGYVTNQFVFTTSQMHVLLVFNVVYSHTLLGLDDETFYDKQWPLVLTEVMDVVTFLKQLIYETCWMTTSETSFLNDCMSENEVVRFSAVVSSIKLFNQLYDRDCRRPFMPESAWLWPLMPVVKEIVDLGFMKEDESRDAQAIFMLMTGKVASPFARAALILVSIPQVLSFNERVQLFQKLLEDSKAHVSSIRDEFSRALVMKIKRDEIVDMSFFYFKEFCDTMSLGALKLRMKIIFINEQGLVEAGIDGGGVFKEYMDCLTKNAFAPELGLFLETEAHLLYPNPSVRSMVDSQMEAFERYRFLGRVLAKAVYENILVEPQFAAFFLNKLLGKLNYIDDLHSFDPALYTSLMRLKHFDGNVEDLALTFSVTENEFHDVVTRNLVPNGENIPVTTANRIRYIHLMAHYKLNVLSSLESAAFLKGFRDLIPGTWIQMFSPTELQMLIGGTGTHVDIQDWKEHTVYGGGYHPSQRQIEWFWAIVRDEFTSDDRAALLKFITSCSRQPLLGFAKLTPKICIHQVRVEDNERLPSSATCMNLLKLPAYSSKEAMRKKLLYAIRSNAGFDLS</sequence>
<keyword evidence="8" id="KW-1185">Reference proteome</keyword>
<dbReference type="AlphaFoldDB" id="A0A976FJK5"/>
<dbReference type="PROSITE" id="PS50237">
    <property type="entry name" value="HECT"/>
    <property type="match status" value="1"/>
</dbReference>
<evidence type="ECO:0000256" key="2">
    <source>
        <dbReference type="ARBA" id="ARBA00012485"/>
    </source>
</evidence>
<evidence type="ECO:0000256" key="4">
    <source>
        <dbReference type="ARBA" id="ARBA00022786"/>
    </source>
</evidence>
<dbReference type="InterPro" id="IPR044611">
    <property type="entry name" value="E3A/B/C-like"/>
</dbReference>
<organism evidence="7 8">
    <name type="scientific">Bremia lactucae</name>
    <name type="common">Lettuce downy mildew</name>
    <dbReference type="NCBI Taxonomy" id="4779"/>
    <lineage>
        <taxon>Eukaryota</taxon>
        <taxon>Sar</taxon>
        <taxon>Stramenopiles</taxon>
        <taxon>Oomycota</taxon>
        <taxon>Peronosporomycetes</taxon>
        <taxon>Peronosporales</taxon>
        <taxon>Peronosporaceae</taxon>
        <taxon>Bremia</taxon>
    </lineage>
</organism>
<dbReference type="PANTHER" id="PTHR45700">
    <property type="entry name" value="UBIQUITIN-PROTEIN LIGASE E3C"/>
    <property type="match status" value="1"/>
</dbReference>
<dbReference type="GeneID" id="94348113"/>
<accession>A0A976FJK5</accession>
<dbReference type="InterPro" id="IPR000569">
    <property type="entry name" value="HECT_dom"/>
</dbReference>
<name>A0A976FJK5_BRELC</name>
<dbReference type="GO" id="GO:0061630">
    <property type="term" value="F:ubiquitin protein ligase activity"/>
    <property type="evidence" value="ECO:0007669"/>
    <property type="project" value="UniProtKB-EC"/>
</dbReference>